<proteinExistence type="predicted"/>
<evidence type="ECO:0000313" key="2">
    <source>
        <dbReference type="Proteomes" id="UP000233837"/>
    </source>
</evidence>
<dbReference type="EMBL" id="KZ503118">
    <property type="protein sequence ID" value="PKU68220.1"/>
    <property type="molecule type" value="Genomic_DNA"/>
</dbReference>
<sequence>MLLLDEYNALNKKHIELTEIHETLKITHVELQKTFDRLDKLVLEVDHSEHLLKIEVHGLTYQNNIFKEKNQRNKKRKCITHISTV</sequence>
<protein>
    <submittedName>
        <fullName evidence="1">Uncharacterized protein</fullName>
    </submittedName>
</protein>
<name>A0A2I0VXT8_9ASPA</name>
<gene>
    <name evidence="1" type="ORF">MA16_Dca012889</name>
</gene>
<accession>A0A2I0VXT8</accession>
<organism evidence="1 2">
    <name type="scientific">Dendrobium catenatum</name>
    <dbReference type="NCBI Taxonomy" id="906689"/>
    <lineage>
        <taxon>Eukaryota</taxon>
        <taxon>Viridiplantae</taxon>
        <taxon>Streptophyta</taxon>
        <taxon>Embryophyta</taxon>
        <taxon>Tracheophyta</taxon>
        <taxon>Spermatophyta</taxon>
        <taxon>Magnoliopsida</taxon>
        <taxon>Liliopsida</taxon>
        <taxon>Asparagales</taxon>
        <taxon>Orchidaceae</taxon>
        <taxon>Epidendroideae</taxon>
        <taxon>Malaxideae</taxon>
        <taxon>Dendrobiinae</taxon>
        <taxon>Dendrobium</taxon>
    </lineage>
</organism>
<dbReference type="AlphaFoldDB" id="A0A2I0VXT8"/>
<dbReference type="Proteomes" id="UP000233837">
    <property type="component" value="Unassembled WGS sequence"/>
</dbReference>
<reference evidence="1 2" key="1">
    <citation type="journal article" date="2016" name="Sci. Rep.">
        <title>The Dendrobium catenatum Lindl. genome sequence provides insights into polysaccharide synthase, floral development and adaptive evolution.</title>
        <authorList>
            <person name="Zhang G.Q."/>
            <person name="Xu Q."/>
            <person name="Bian C."/>
            <person name="Tsai W.C."/>
            <person name="Yeh C.M."/>
            <person name="Liu K.W."/>
            <person name="Yoshida K."/>
            <person name="Zhang L.S."/>
            <person name="Chang S.B."/>
            <person name="Chen F."/>
            <person name="Shi Y."/>
            <person name="Su Y.Y."/>
            <person name="Zhang Y.Q."/>
            <person name="Chen L.J."/>
            <person name="Yin Y."/>
            <person name="Lin M."/>
            <person name="Huang H."/>
            <person name="Deng H."/>
            <person name="Wang Z.W."/>
            <person name="Zhu S.L."/>
            <person name="Zhao X."/>
            <person name="Deng C."/>
            <person name="Niu S.C."/>
            <person name="Huang J."/>
            <person name="Wang M."/>
            <person name="Liu G.H."/>
            <person name="Yang H.J."/>
            <person name="Xiao X.J."/>
            <person name="Hsiao Y.Y."/>
            <person name="Wu W.L."/>
            <person name="Chen Y.Y."/>
            <person name="Mitsuda N."/>
            <person name="Ohme-Takagi M."/>
            <person name="Luo Y.B."/>
            <person name="Van de Peer Y."/>
            <person name="Liu Z.J."/>
        </authorList>
    </citation>
    <scope>NUCLEOTIDE SEQUENCE [LARGE SCALE GENOMIC DNA]</scope>
    <source>
        <tissue evidence="1">The whole plant</tissue>
    </source>
</reference>
<evidence type="ECO:0000313" key="1">
    <source>
        <dbReference type="EMBL" id="PKU68220.1"/>
    </source>
</evidence>
<reference evidence="1 2" key="2">
    <citation type="journal article" date="2017" name="Nature">
        <title>The Apostasia genome and the evolution of orchids.</title>
        <authorList>
            <person name="Zhang G.Q."/>
            <person name="Liu K.W."/>
            <person name="Li Z."/>
            <person name="Lohaus R."/>
            <person name="Hsiao Y.Y."/>
            <person name="Niu S.C."/>
            <person name="Wang J.Y."/>
            <person name="Lin Y.C."/>
            <person name="Xu Q."/>
            <person name="Chen L.J."/>
            <person name="Yoshida K."/>
            <person name="Fujiwara S."/>
            <person name="Wang Z.W."/>
            <person name="Zhang Y.Q."/>
            <person name="Mitsuda N."/>
            <person name="Wang M."/>
            <person name="Liu G.H."/>
            <person name="Pecoraro L."/>
            <person name="Huang H.X."/>
            <person name="Xiao X.J."/>
            <person name="Lin M."/>
            <person name="Wu X.Y."/>
            <person name="Wu W.L."/>
            <person name="Chen Y.Y."/>
            <person name="Chang S.B."/>
            <person name="Sakamoto S."/>
            <person name="Ohme-Takagi M."/>
            <person name="Yagi M."/>
            <person name="Zeng S.J."/>
            <person name="Shen C.Y."/>
            <person name="Yeh C.M."/>
            <person name="Luo Y.B."/>
            <person name="Tsai W.C."/>
            <person name="Van de Peer Y."/>
            <person name="Liu Z.J."/>
        </authorList>
    </citation>
    <scope>NUCLEOTIDE SEQUENCE [LARGE SCALE GENOMIC DNA]</scope>
    <source>
        <tissue evidence="1">The whole plant</tissue>
    </source>
</reference>
<keyword evidence="2" id="KW-1185">Reference proteome</keyword>